<reference evidence="2" key="1">
    <citation type="submission" date="2023-04" db="EMBL/GenBank/DDBJ databases">
        <authorList>
            <consortium name="ELIXIR-Norway"/>
        </authorList>
    </citation>
    <scope>NUCLEOTIDE SEQUENCE [LARGE SCALE GENOMIC DNA]</scope>
</reference>
<evidence type="ECO:0000313" key="3">
    <source>
        <dbReference type="Proteomes" id="UP001176941"/>
    </source>
</evidence>
<keyword evidence="1" id="KW-0812">Transmembrane</keyword>
<feature type="transmembrane region" description="Helical" evidence="1">
    <location>
        <begin position="70"/>
        <end position="98"/>
    </location>
</feature>
<organism evidence="2 3">
    <name type="scientific">Rangifer tarandus platyrhynchus</name>
    <name type="common">Svalbard reindeer</name>
    <dbReference type="NCBI Taxonomy" id="3082113"/>
    <lineage>
        <taxon>Eukaryota</taxon>
        <taxon>Metazoa</taxon>
        <taxon>Chordata</taxon>
        <taxon>Craniata</taxon>
        <taxon>Vertebrata</taxon>
        <taxon>Euteleostomi</taxon>
        <taxon>Mammalia</taxon>
        <taxon>Eutheria</taxon>
        <taxon>Laurasiatheria</taxon>
        <taxon>Artiodactyla</taxon>
        <taxon>Ruminantia</taxon>
        <taxon>Pecora</taxon>
        <taxon>Cervidae</taxon>
        <taxon>Odocoileinae</taxon>
        <taxon>Rangifer</taxon>
    </lineage>
</organism>
<name>A0ABN8YP44_RANTA</name>
<keyword evidence="1" id="KW-1133">Transmembrane helix</keyword>
<accession>A0ABN8YP44</accession>
<proteinExistence type="predicted"/>
<sequence length="100" mass="11807">MKNSLYCSNVKTLRPLGQGFLTFLCVTDSFGHLVKPRDAFSDYFPTFYYEKFSNVQKKFYTKHLACSLTSYYACFITYFSSYQSTSLFLFFILFLIFLSF</sequence>
<dbReference type="EMBL" id="OX459957">
    <property type="protein sequence ID" value="CAI9162845.1"/>
    <property type="molecule type" value="Genomic_DNA"/>
</dbReference>
<evidence type="ECO:0000313" key="2">
    <source>
        <dbReference type="EMBL" id="CAI9162845.1"/>
    </source>
</evidence>
<keyword evidence="3" id="KW-1185">Reference proteome</keyword>
<keyword evidence="1" id="KW-0472">Membrane</keyword>
<dbReference type="Proteomes" id="UP001176941">
    <property type="component" value="Chromosome 21"/>
</dbReference>
<protein>
    <submittedName>
        <fullName evidence="2">Uncharacterized protein</fullName>
    </submittedName>
</protein>
<gene>
    <name evidence="2" type="ORF">MRATA1EN1_LOCUS11807</name>
</gene>
<evidence type="ECO:0000256" key="1">
    <source>
        <dbReference type="SAM" id="Phobius"/>
    </source>
</evidence>